<protein>
    <submittedName>
        <fullName evidence="1">Uncharacterized protein</fullName>
    </submittedName>
</protein>
<organism evidence="1">
    <name type="scientific">Anopheles funestus</name>
    <name type="common">African malaria mosquito</name>
    <dbReference type="NCBI Taxonomy" id="62324"/>
    <lineage>
        <taxon>Eukaryota</taxon>
        <taxon>Metazoa</taxon>
        <taxon>Ecdysozoa</taxon>
        <taxon>Arthropoda</taxon>
        <taxon>Hexapoda</taxon>
        <taxon>Insecta</taxon>
        <taxon>Pterygota</taxon>
        <taxon>Neoptera</taxon>
        <taxon>Endopterygota</taxon>
        <taxon>Diptera</taxon>
        <taxon>Nematocera</taxon>
        <taxon>Culicoidea</taxon>
        <taxon>Culicidae</taxon>
        <taxon>Anophelinae</taxon>
        <taxon>Anopheles</taxon>
    </lineage>
</organism>
<name>A0A182RU15_ANOFN</name>
<dbReference type="VEuPathDB" id="VectorBase:AFUN009768"/>
<dbReference type="EnsemblMetazoa" id="AFUN009768-RA">
    <property type="protein sequence ID" value="AFUN009768-PA"/>
    <property type="gene ID" value="AFUN009768"/>
</dbReference>
<evidence type="ECO:0000313" key="1">
    <source>
        <dbReference type="EnsemblMetazoa" id="AFUN009768-PA"/>
    </source>
</evidence>
<reference evidence="1" key="1">
    <citation type="submission" date="2020-05" db="UniProtKB">
        <authorList>
            <consortium name="EnsemblMetazoa"/>
        </authorList>
    </citation>
    <scope>IDENTIFICATION</scope>
    <source>
        <strain evidence="1">FUMOZ</strain>
    </source>
</reference>
<dbReference type="AlphaFoldDB" id="A0A182RU15"/>
<accession>A0A182RU15</accession>
<proteinExistence type="predicted"/>
<sequence>MLNQKIFREELQHVAHLKELFFGVASKCSLRDRVLGWFPQASAMVPHRVYRISGRSYHATVHRALLDASAEHRQCVCIADLLGITGTYCW</sequence>